<dbReference type="EC" id="1.4.-.-" evidence="2"/>
<dbReference type="Pfam" id="PF04898">
    <property type="entry name" value="Glu_syn_central"/>
    <property type="match status" value="1"/>
</dbReference>
<dbReference type="Gene3D" id="3.20.20.70">
    <property type="entry name" value="Aldolase class I"/>
    <property type="match status" value="1"/>
</dbReference>
<gene>
    <name evidence="2" type="ORF">LEA_13298</name>
</gene>
<accession>K1SG23</accession>
<organism evidence="2">
    <name type="scientific">human gut metagenome</name>
    <dbReference type="NCBI Taxonomy" id="408170"/>
    <lineage>
        <taxon>unclassified sequences</taxon>
        <taxon>metagenomes</taxon>
        <taxon>organismal metagenomes</taxon>
    </lineage>
</organism>
<proteinExistence type="predicted"/>
<name>K1SG23_9ZZZZ</name>
<keyword evidence="2" id="KW-0560">Oxidoreductase</keyword>
<feature type="domain" description="Glutamate synthase central-N" evidence="1">
    <location>
        <begin position="2"/>
        <end position="162"/>
    </location>
</feature>
<comment type="caution">
    <text evidence="2">The sequence shown here is derived from an EMBL/GenBank/DDBJ whole genome shotgun (WGS) entry which is preliminary data.</text>
</comment>
<dbReference type="PANTHER" id="PTHR43100:SF1">
    <property type="entry name" value="GLUTAMATE SYNTHASE [NADPH] SMALL CHAIN"/>
    <property type="match status" value="1"/>
</dbReference>
<dbReference type="InterPro" id="IPR006982">
    <property type="entry name" value="Glu_synth_centr_N"/>
</dbReference>
<sequence>METISICYYKNTDLEKAIDRLFVDVDRAYRDGANILILSDREIDEYHVAIPSLLAVGAVSKYLVRTRKRTAMALILESGEPRKIHDFATLLGYGACAINPYLAQETIGELINEGLLDKDYYAAVNDYNKAVLAGIVKIASKMGISTIQSYQGSQIFEALGLSNEVVDKYFTNTVSRVGGITIRDIQN</sequence>
<evidence type="ECO:0000259" key="1">
    <source>
        <dbReference type="Pfam" id="PF04898"/>
    </source>
</evidence>
<dbReference type="AlphaFoldDB" id="K1SG23"/>
<dbReference type="InterPro" id="IPR013785">
    <property type="entry name" value="Aldolase_TIM"/>
</dbReference>
<dbReference type="GO" id="GO:0015930">
    <property type="term" value="F:glutamate synthase activity"/>
    <property type="evidence" value="ECO:0007669"/>
    <property type="project" value="InterPro"/>
</dbReference>
<protein>
    <submittedName>
        <fullName evidence="2">Protein containing Glutamate synthase, central-N domain protein</fullName>
        <ecNumber evidence="2">1.4.-.-</ecNumber>
    </submittedName>
</protein>
<dbReference type="PANTHER" id="PTHR43100">
    <property type="entry name" value="GLUTAMATE SYNTHASE [NADPH] SMALL CHAIN"/>
    <property type="match status" value="1"/>
</dbReference>
<dbReference type="InterPro" id="IPR051394">
    <property type="entry name" value="Glutamate_Synthase"/>
</dbReference>
<reference evidence="2" key="1">
    <citation type="journal article" date="2013" name="Environ. Microbiol.">
        <title>Microbiota from the distal guts of lean and obese adolescents exhibit partial functional redundancy besides clear differences in community structure.</title>
        <authorList>
            <person name="Ferrer M."/>
            <person name="Ruiz A."/>
            <person name="Lanza F."/>
            <person name="Haange S.B."/>
            <person name="Oberbach A."/>
            <person name="Till H."/>
            <person name="Bargiela R."/>
            <person name="Campoy C."/>
            <person name="Segura M.T."/>
            <person name="Richter M."/>
            <person name="von Bergen M."/>
            <person name="Seifert J."/>
            <person name="Suarez A."/>
        </authorList>
    </citation>
    <scope>NUCLEOTIDE SEQUENCE</scope>
</reference>
<dbReference type="SUPFAM" id="SSF51395">
    <property type="entry name" value="FMN-linked oxidoreductases"/>
    <property type="match status" value="1"/>
</dbReference>
<feature type="non-terminal residue" evidence="2">
    <location>
        <position position="187"/>
    </location>
</feature>
<dbReference type="EMBL" id="AJWY01009024">
    <property type="protein sequence ID" value="EKC59557.1"/>
    <property type="molecule type" value="Genomic_DNA"/>
</dbReference>
<evidence type="ECO:0000313" key="2">
    <source>
        <dbReference type="EMBL" id="EKC59557.1"/>
    </source>
</evidence>